<sequence>MLQLRTTRLHLSPSDAPNSHPSSSVTATDDNSSYTSHGTQFDGGQVNQSIAFRKASLATSPHTMAYDTYEIPRLTRTPWEVERYKRNSVWKRTPHEAQLPHHVSKNLPREVYDCILEWLERQHFRGNQYCPPCYLRDLCSLSLTSRAWDRAATMQLYRKVWVLSRDDRCGLPKLRVAGTSRLKLLRRTLREHTALAKIVREIHLPDLRALYSFATIEREEIVNLAASLVMACPGLERLVGFHIPYTHSFDRLSYALSTRLNLKERLWVIADAYVEEDEYDEDPVRGYYHAACDPTEKFLELNSNQRCLSTLVLHQESARPVIDLTYRAVIGTIRQLPLLRHLSLSGLSSSSFPNLALSTLPPDLKSLRLENLPGVSEKGLQRLLSSHAVTSLKTLALVDLEINHLDIIAGFLSPHLQHLERFTLCQHKAPTRYAGPANPIFRSNTVKNIHWELRSQVSRPHVIPSSLASKTTQSLSFPDDELVACLATRVFANSIKDGLLPSLRRIRAPHDPQGILQALCKPLGTALLRSDISHLAAAVKPDHGHTQSTPKDVETETTCSLQEFLNTAPDGRADSVMLSPSSATFAGHLQAPTPTSSRLAAHARILGAREMPAVAVRVMDPEDNVRVETNIGGFLGDLHSSITYDLKPDRHRGAVDEDEEGVHEWITGIGHVTGAWSACRHAAGGKMAGSAVEVRDLF</sequence>
<organism evidence="2 3">
    <name type="scientific">Karstenula rhodostoma CBS 690.94</name>
    <dbReference type="NCBI Taxonomy" id="1392251"/>
    <lineage>
        <taxon>Eukaryota</taxon>
        <taxon>Fungi</taxon>
        <taxon>Dikarya</taxon>
        <taxon>Ascomycota</taxon>
        <taxon>Pezizomycotina</taxon>
        <taxon>Dothideomycetes</taxon>
        <taxon>Pleosporomycetidae</taxon>
        <taxon>Pleosporales</taxon>
        <taxon>Massarineae</taxon>
        <taxon>Didymosphaeriaceae</taxon>
        <taxon>Karstenula</taxon>
    </lineage>
</organism>
<dbReference type="InterPro" id="IPR032675">
    <property type="entry name" value="LRR_dom_sf"/>
</dbReference>
<proteinExistence type="predicted"/>
<reference evidence="2" key="1">
    <citation type="journal article" date="2020" name="Stud. Mycol.">
        <title>101 Dothideomycetes genomes: a test case for predicting lifestyles and emergence of pathogens.</title>
        <authorList>
            <person name="Haridas S."/>
            <person name="Albert R."/>
            <person name="Binder M."/>
            <person name="Bloem J."/>
            <person name="Labutti K."/>
            <person name="Salamov A."/>
            <person name="Andreopoulos B."/>
            <person name="Baker S."/>
            <person name="Barry K."/>
            <person name="Bills G."/>
            <person name="Bluhm B."/>
            <person name="Cannon C."/>
            <person name="Castanera R."/>
            <person name="Culley D."/>
            <person name="Daum C."/>
            <person name="Ezra D."/>
            <person name="Gonzalez J."/>
            <person name="Henrissat B."/>
            <person name="Kuo A."/>
            <person name="Liang C."/>
            <person name="Lipzen A."/>
            <person name="Lutzoni F."/>
            <person name="Magnuson J."/>
            <person name="Mondo S."/>
            <person name="Nolan M."/>
            <person name="Ohm R."/>
            <person name="Pangilinan J."/>
            <person name="Park H.-J."/>
            <person name="Ramirez L."/>
            <person name="Alfaro M."/>
            <person name="Sun H."/>
            <person name="Tritt A."/>
            <person name="Yoshinaga Y."/>
            <person name="Zwiers L.-H."/>
            <person name="Turgeon B."/>
            <person name="Goodwin S."/>
            <person name="Spatafora J."/>
            <person name="Crous P."/>
            <person name="Grigoriev I."/>
        </authorList>
    </citation>
    <scope>NUCLEOTIDE SEQUENCE</scope>
    <source>
        <strain evidence="2">CBS 690.94</strain>
    </source>
</reference>
<dbReference type="AlphaFoldDB" id="A0A9P4UD59"/>
<evidence type="ECO:0000256" key="1">
    <source>
        <dbReference type="SAM" id="MobiDB-lite"/>
    </source>
</evidence>
<evidence type="ECO:0000313" key="2">
    <source>
        <dbReference type="EMBL" id="KAF2444847.1"/>
    </source>
</evidence>
<protein>
    <recommendedName>
        <fullName evidence="4">F-box domain-containing protein</fullName>
    </recommendedName>
</protein>
<dbReference type="Gene3D" id="3.80.10.10">
    <property type="entry name" value="Ribonuclease Inhibitor"/>
    <property type="match status" value="1"/>
</dbReference>
<dbReference type="Proteomes" id="UP000799764">
    <property type="component" value="Unassembled WGS sequence"/>
</dbReference>
<name>A0A9P4UD59_9PLEO</name>
<evidence type="ECO:0000313" key="3">
    <source>
        <dbReference type="Proteomes" id="UP000799764"/>
    </source>
</evidence>
<accession>A0A9P4UD59</accession>
<feature type="compositionally biased region" description="Polar residues" evidence="1">
    <location>
        <begin position="15"/>
        <end position="39"/>
    </location>
</feature>
<dbReference type="EMBL" id="MU001500">
    <property type="protein sequence ID" value="KAF2444847.1"/>
    <property type="molecule type" value="Genomic_DNA"/>
</dbReference>
<dbReference type="OrthoDB" id="3210378at2759"/>
<dbReference type="SUPFAM" id="SSF52047">
    <property type="entry name" value="RNI-like"/>
    <property type="match status" value="1"/>
</dbReference>
<comment type="caution">
    <text evidence="2">The sequence shown here is derived from an EMBL/GenBank/DDBJ whole genome shotgun (WGS) entry which is preliminary data.</text>
</comment>
<feature type="region of interest" description="Disordered" evidence="1">
    <location>
        <begin position="1"/>
        <end position="42"/>
    </location>
</feature>
<gene>
    <name evidence="2" type="ORF">P171DRAFT_412723</name>
</gene>
<keyword evidence="3" id="KW-1185">Reference proteome</keyword>
<evidence type="ECO:0008006" key="4">
    <source>
        <dbReference type="Google" id="ProtNLM"/>
    </source>
</evidence>